<comment type="caution">
    <text evidence="1">The sequence shown here is derived from an EMBL/GenBank/DDBJ whole genome shotgun (WGS) entry which is preliminary data.</text>
</comment>
<organism evidence="1 2">
    <name type="scientific">Ancylostoma caninum</name>
    <name type="common">Dog hookworm</name>
    <dbReference type="NCBI Taxonomy" id="29170"/>
    <lineage>
        <taxon>Eukaryota</taxon>
        <taxon>Metazoa</taxon>
        <taxon>Ecdysozoa</taxon>
        <taxon>Nematoda</taxon>
        <taxon>Chromadorea</taxon>
        <taxon>Rhabditida</taxon>
        <taxon>Rhabditina</taxon>
        <taxon>Rhabditomorpha</taxon>
        <taxon>Strongyloidea</taxon>
        <taxon>Ancylostomatidae</taxon>
        <taxon>Ancylostomatinae</taxon>
        <taxon>Ancylostoma</taxon>
    </lineage>
</organism>
<sequence length="146" mass="16247">MMSSFDRLSVEDMRAGTADGGIGQQQIMTLSELHGHSVKVSSAGRIAARPFHIRRLEGRYHDLTRQGRWSRAGADVSTCQQISRRREEQRSAATVGVKTTGLIQRQRGTFSVNGITHRAAMPSRQCTTPEQSVKGNFFGNAWREQC</sequence>
<evidence type="ECO:0000313" key="2">
    <source>
        <dbReference type="Proteomes" id="UP000252519"/>
    </source>
</evidence>
<protein>
    <submittedName>
        <fullName evidence="1">Uncharacterized protein</fullName>
    </submittedName>
</protein>
<gene>
    <name evidence="1" type="ORF">ANCCAN_09094</name>
</gene>
<accession>A0A368GMN8</accession>
<proteinExistence type="predicted"/>
<dbReference type="Proteomes" id="UP000252519">
    <property type="component" value="Unassembled WGS sequence"/>
</dbReference>
<dbReference type="EMBL" id="JOJR01000117">
    <property type="protein sequence ID" value="RCN44898.1"/>
    <property type="molecule type" value="Genomic_DNA"/>
</dbReference>
<dbReference type="AlphaFoldDB" id="A0A368GMN8"/>
<keyword evidence="2" id="KW-1185">Reference proteome</keyword>
<reference evidence="1 2" key="1">
    <citation type="submission" date="2014-10" db="EMBL/GenBank/DDBJ databases">
        <title>Draft genome of the hookworm Ancylostoma caninum.</title>
        <authorList>
            <person name="Mitreva M."/>
        </authorList>
    </citation>
    <scope>NUCLEOTIDE SEQUENCE [LARGE SCALE GENOMIC DNA]</scope>
    <source>
        <strain evidence="1 2">Baltimore</strain>
    </source>
</reference>
<name>A0A368GMN8_ANCCA</name>
<evidence type="ECO:0000313" key="1">
    <source>
        <dbReference type="EMBL" id="RCN44898.1"/>
    </source>
</evidence>